<reference evidence="3 4" key="1">
    <citation type="submission" date="2018-10" db="EMBL/GenBank/DDBJ databases">
        <title>Genome assembly for a Yunnan-Guizhou Plateau 3E fish, Anabarilius grahami (Regan), and its evolutionary and genetic applications.</title>
        <authorList>
            <person name="Jiang W."/>
        </authorList>
    </citation>
    <scope>NUCLEOTIDE SEQUENCE [LARGE SCALE GENOMIC DNA]</scope>
    <source>
        <strain evidence="3">AG-KIZ</strain>
        <tissue evidence="3">Muscle</tissue>
    </source>
</reference>
<dbReference type="Pfam" id="PF16297">
    <property type="entry name" value="DUF4939"/>
    <property type="match status" value="1"/>
</dbReference>
<gene>
    <name evidence="3" type="ORF">DPX16_20709</name>
</gene>
<evidence type="ECO:0000313" key="4">
    <source>
        <dbReference type="Proteomes" id="UP000281406"/>
    </source>
</evidence>
<dbReference type="InterPro" id="IPR032549">
    <property type="entry name" value="DUF4939"/>
</dbReference>
<dbReference type="Proteomes" id="UP000281406">
    <property type="component" value="Unassembled WGS sequence"/>
</dbReference>
<feature type="region of interest" description="Disordered" evidence="1">
    <location>
        <begin position="21"/>
        <end position="42"/>
    </location>
</feature>
<evidence type="ECO:0000313" key="3">
    <source>
        <dbReference type="EMBL" id="ROL48356.1"/>
    </source>
</evidence>
<organism evidence="3 4">
    <name type="scientific">Anabarilius grahami</name>
    <name type="common">Kanglang fish</name>
    <name type="synonym">Barilius grahami</name>
    <dbReference type="NCBI Taxonomy" id="495550"/>
    <lineage>
        <taxon>Eukaryota</taxon>
        <taxon>Metazoa</taxon>
        <taxon>Chordata</taxon>
        <taxon>Craniata</taxon>
        <taxon>Vertebrata</taxon>
        <taxon>Euteleostomi</taxon>
        <taxon>Actinopterygii</taxon>
        <taxon>Neopterygii</taxon>
        <taxon>Teleostei</taxon>
        <taxon>Ostariophysi</taxon>
        <taxon>Cypriniformes</taxon>
        <taxon>Xenocyprididae</taxon>
        <taxon>Xenocypridinae</taxon>
        <taxon>Xenocypridinae incertae sedis</taxon>
        <taxon>Anabarilius</taxon>
    </lineage>
</organism>
<comment type="caution">
    <text evidence="3">The sequence shown here is derived from an EMBL/GenBank/DDBJ whole genome shotgun (WGS) entry which is preliminary data.</text>
</comment>
<dbReference type="AlphaFoldDB" id="A0A3N0YQ71"/>
<keyword evidence="4" id="KW-1185">Reference proteome</keyword>
<dbReference type="PANTHER" id="PTHR15503:SF22">
    <property type="entry name" value="TRANSPOSON TY3-I GAG POLYPROTEIN"/>
    <property type="match status" value="1"/>
</dbReference>
<feature type="domain" description="DUF4939" evidence="2">
    <location>
        <begin position="37"/>
        <end position="120"/>
    </location>
</feature>
<dbReference type="PANTHER" id="PTHR15503">
    <property type="entry name" value="LDOC1 RELATED"/>
    <property type="match status" value="1"/>
</dbReference>
<proteinExistence type="predicted"/>
<evidence type="ECO:0000259" key="2">
    <source>
        <dbReference type="Pfam" id="PF16297"/>
    </source>
</evidence>
<dbReference type="EMBL" id="RJVU01030833">
    <property type="protein sequence ID" value="ROL48356.1"/>
    <property type="molecule type" value="Genomic_DNA"/>
</dbReference>
<protein>
    <submittedName>
        <fullName evidence="3">Retrotransposon Gag-like protein 6</fullName>
    </submittedName>
</protein>
<dbReference type="OrthoDB" id="3363185at2759"/>
<dbReference type="InterPro" id="IPR032567">
    <property type="entry name" value="RTL1-rel"/>
</dbReference>
<accession>A0A3N0YQ71</accession>
<evidence type="ECO:0000256" key="1">
    <source>
        <dbReference type="SAM" id="MobiDB-lite"/>
    </source>
</evidence>
<sequence length="161" mass="17752">MNTPDPFQELVDVLRRALSTYPPASSPASTPSPPAISSPMAKPVPFSGSAEDCNGFLLQRSLVLEMQPHLYPNDHAKVAFIISQLNGKARHWAEPLWSQKNPITQSLSSFIAHFKEVFGRPVWDSSIGEQLYQLKQGSLTVNEYALQFRTLAAASGWKSPS</sequence>
<name>A0A3N0YQ71_ANAGA</name>